<reference evidence="3 4" key="1">
    <citation type="submission" date="2024-09" db="EMBL/GenBank/DDBJ databases">
        <title>Rethinking Asexuality: The Enigmatic Case of Functional Sexual Genes in Lepraria (Stereocaulaceae).</title>
        <authorList>
            <person name="Doellman M."/>
            <person name="Sun Y."/>
            <person name="Barcenas-Pena A."/>
            <person name="Lumbsch H.T."/>
            <person name="Grewe F."/>
        </authorList>
    </citation>
    <scope>NUCLEOTIDE SEQUENCE [LARGE SCALE GENOMIC DNA]</scope>
    <source>
        <strain evidence="3 4">Mercado 3170</strain>
    </source>
</reference>
<feature type="compositionally biased region" description="Polar residues" evidence="1">
    <location>
        <begin position="118"/>
        <end position="137"/>
    </location>
</feature>
<dbReference type="PANTHER" id="PTHR22959:SF0">
    <property type="entry name" value="PARTNER OF Y14 AND MAGO"/>
    <property type="match status" value="1"/>
</dbReference>
<keyword evidence="4" id="KW-1185">Reference proteome</keyword>
<dbReference type="Pfam" id="PF09282">
    <property type="entry name" value="Mago-bind"/>
    <property type="match status" value="1"/>
</dbReference>
<evidence type="ECO:0000313" key="4">
    <source>
        <dbReference type="Proteomes" id="UP001590950"/>
    </source>
</evidence>
<dbReference type="Proteomes" id="UP001590950">
    <property type="component" value="Unassembled WGS sequence"/>
</dbReference>
<organism evidence="3 4">
    <name type="scientific">Stereocaulon virgatum</name>
    <dbReference type="NCBI Taxonomy" id="373712"/>
    <lineage>
        <taxon>Eukaryota</taxon>
        <taxon>Fungi</taxon>
        <taxon>Dikarya</taxon>
        <taxon>Ascomycota</taxon>
        <taxon>Pezizomycotina</taxon>
        <taxon>Lecanoromycetes</taxon>
        <taxon>OSLEUM clade</taxon>
        <taxon>Lecanoromycetidae</taxon>
        <taxon>Lecanorales</taxon>
        <taxon>Lecanorineae</taxon>
        <taxon>Stereocaulaceae</taxon>
        <taxon>Stereocaulon</taxon>
    </lineage>
</organism>
<feature type="compositionally biased region" description="Low complexity" evidence="1">
    <location>
        <begin position="1"/>
        <end position="22"/>
    </location>
</feature>
<evidence type="ECO:0000259" key="2">
    <source>
        <dbReference type="SMART" id="SM01273"/>
    </source>
</evidence>
<dbReference type="PANTHER" id="PTHR22959">
    <property type="entry name" value="PYM PROTEIN"/>
    <property type="match status" value="1"/>
</dbReference>
<feature type="region of interest" description="Disordered" evidence="1">
    <location>
        <begin position="1"/>
        <end position="193"/>
    </location>
</feature>
<feature type="compositionally biased region" description="Basic residues" evidence="1">
    <location>
        <begin position="95"/>
        <end position="105"/>
    </location>
</feature>
<accession>A0ABR4A2F9</accession>
<dbReference type="InterPro" id="IPR036348">
    <property type="entry name" value="WIBG_N_sf"/>
</dbReference>
<feature type="domain" description="WIBG Mago-binding" evidence="2">
    <location>
        <begin position="24"/>
        <end position="50"/>
    </location>
</feature>
<dbReference type="SUPFAM" id="SSF101931">
    <property type="entry name" value="Pym (Within the bgcn gene intron protein, WIBG), N-terminal domain"/>
    <property type="match status" value="1"/>
</dbReference>
<gene>
    <name evidence="3" type="ORF">N7G274_007484</name>
</gene>
<dbReference type="InterPro" id="IPR039333">
    <property type="entry name" value="PYM1"/>
</dbReference>
<dbReference type="SMART" id="SM01273">
    <property type="entry name" value="Mago-bind"/>
    <property type="match status" value="1"/>
</dbReference>
<dbReference type="EMBL" id="JBEFKJ010000024">
    <property type="protein sequence ID" value="KAL2039625.1"/>
    <property type="molecule type" value="Genomic_DNA"/>
</dbReference>
<sequence length="226" mass="24259">MSLSASSPSPSPSPGSGIVSTPTGDRHIPPSTRSDGSLRKEIKIRPGYRPPEDVEVYKNRTAEAWKTRGTAGIPGAEGLKSGGTLEDKVGTAGKNAKRREARKRAKASEGNADGDENGQANGESGAASTSEPTTKSKVGTAKEWRADAPPAKEPEPPLDSVAEKEKLARNLKKKLRQARELREKKDKGENLLPEQFEKVIKIQELIRQLDSLGFDSDGAPKAKDVR</sequence>
<feature type="compositionally biased region" description="Basic and acidic residues" evidence="1">
    <location>
        <begin position="36"/>
        <end position="66"/>
    </location>
</feature>
<dbReference type="InterPro" id="IPR015362">
    <property type="entry name" value="WIBG_mago-bd"/>
</dbReference>
<feature type="compositionally biased region" description="Basic and acidic residues" evidence="1">
    <location>
        <begin position="140"/>
        <end position="168"/>
    </location>
</feature>
<protein>
    <recommendedName>
        <fullName evidence="2">WIBG Mago-binding domain-containing protein</fullName>
    </recommendedName>
</protein>
<evidence type="ECO:0000313" key="3">
    <source>
        <dbReference type="EMBL" id="KAL2039625.1"/>
    </source>
</evidence>
<comment type="caution">
    <text evidence="3">The sequence shown here is derived from an EMBL/GenBank/DDBJ whole genome shotgun (WGS) entry which is preliminary data.</text>
</comment>
<feature type="compositionally biased region" description="Basic and acidic residues" evidence="1">
    <location>
        <begin position="177"/>
        <end position="193"/>
    </location>
</feature>
<proteinExistence type="predicted"/>
<evidence type="ECO:0000256" key="1">
    <source>
        <dbReference type="SAM" id="MobiDB-lite"/>
    </source>
</evidence>
<name>A0ABR4A2F9_9LECA</name>